<feature type="compositionally biased region" description="Basic residues" evidence="1">
    <location>
        <begin position="461"/>
        <end position="485"/>
    </location>
</feature>
<dbReference type="PANTHER" id="PTHR43751">
    <property type="entry name" value="SULFATASE"/>
    <property type="match status" value="1"/>
</dbReference>
<feature type="domain" description="Sulfatase N-terminal" evidence="3">
    <location>
        <begin position="28"/>
        <end position="293"/>
    </location>
</feature>
<evidence type="ECO:0000313" key="4">
    <source>
        <dbReference type="EMBL" id="ADY60893.1"/>
    </source>
</evidence>
<dbReference type="HOGENOM" id="CLU_006332_7_3_0"/>
<dbReference type="CDD" id="cd16027">
    <property type="entry name" value="SGSH"/>
    <property type="match status" value="1"/>
</dbReference>
<name>F0SKD6_RUBBR</name>
<dbReference type="Pfam" id="PF00884">
    <property type="entry name" value="Sulfatase"/>
    <property type="match status" value="1"/>
</dbReference>
<dbReference type="KEGG" id="pbs:Plabr_3296"/>
<dbReference type="GO" id="GO:0016250">
    <property type="term" value="F:N-sulfoglucosamine sulfohydrolase activity"/>
    <property type="evidence" value="ECO:0007669"/>
    <property type="project" value="UniProtKB-EC"/>
</dbReference>
<dbReference type="PANTHER" id="PTHR43751:SF1">
    <property type="entry name" value="SULFATASE ATSG-RELATED"/>
    <property type="match status" value="1"/>
</dbReference>
<dbReference type="InterPro" id="IPR000917">
    <property type="entry name" value="Sulfatase_N"/>
</dbReference>
<evidence type="ECO:0000256" key="2">
    <source>
        <dbReference type="SAM" id="SignalP"/>
    </source>
</evidence>
<evidence type="ECO:0000313" key="5">
    <source>
        <dbReference type="Proteomes" id="UP000006860"/>
    </source>
</evidence>
<evidence type="ECO:0000259" key="3">
    <source>
        <dbReference type="Pfam" id="PF00884"/>
    </source>
</evidence>
<feature type="chain" id="PRO_5003258638" evidence="2">
    <location>
        <begin position="25"/>
        <end position="485"/>
    </location>
</feature>
<gene>
    <name evidence="4" type="ordered locus">Plabr_3296</name>
</gene>
<dbReference type="eggNOG" id="COG3119">
    <property type="taxonomic scope" value="Bacteria"/>
</dbReference>
<feature type="region of interest" description="Disordered" evidence="1">
    <location>
        <begin position="441"/>
        <end position="485"/>
    </location>
</feature>
<feature type="signal peptide" evidence="2">
    <location>
        <begin position="1"/>
        <end position="24"/>
    </location>
</feature>
<evidence type="ECO:0000256" key="1">
    <source>
        <dbReference type="SAM" id="MobiDB-lite"/>
    </source>
</evidence>
<accession>F0SKD6</accession>
<proteinExistence type="predicted"/>
<dbReference type="EC" id="3.10.1.1" evidence="4"/>
<keyword evidence="5" id="KW-1185">Reference proteome</keyword>
<sequence length="485" mass="54504">MKFLMQCALLLSGILLMSTAETQAADRPNFLLMIADDMTWSDLGYEGNPDIHTPHLDALRKQSMHLTQMFTPATTCSPSRHAIYTGLFSVRSGAYPNHTRVRQGTESVFTLLKDAGYRVALQNKSHVAPPESFPYEHIKGADDLTETKQFLSRDKDQPWLLSYCSNDPHSQWSRGPKDLYDPETLSVPSYLHDNQTTRELLAAYYAEITKFDEQVGNLLELLEESGQADNTLVMFVSEQGSSFPYGGKWSVYDNGIRVSTLIRWPGHVQAGSSSDALLQYVDVVPTFLDAAGIDPTTVDVHCPDAFGNTGFDGRSFLSVLTGDQTSFRDYVFSQHTTVGINGYQEPYPMRAVRDKRYKYIRNLAPQNTYSIGGIHKGEPIESWQADAKSNPALAKRVEWLFHRPAEELYDLKNDPLETNNLAGNSDLKEVQAKLSEELNAWMKQQGDEGMQTELEAVSRQSKVRQQKAKQQKGGKKKQGRKTNNK</sequence>
<keyword evidence="2" id="KW-0732">Signal</keyword>
<dbReference type="Proteomes" id="UP000006860">
    <property type="component" value="Chromosome"/>
</dbReference>
<dbReference type="InterPro" id="IPR052701">
    <property type="entry name" value="GAG_Ulvan_Degrading_Sulfatases"/>
</dbReference>
<organism evidence="4 5">
    <name type="scientific">Rubinisphaera brasiliensis (strain ATCC 49424 / DSM 5305 / JCM 21570 / IAM 15109 / NBRC 103401 / IFAM 1448)</name>
    <name type="common">Planctomyces brasiliensis</name>
    <dbReference type="NCBI Taxonomy" id="756272"/>
    <lineage>
        <taxon>Bacteria</taxon>
        <taxon>Pseudomonadati</taxon>
        <taxon>Planctomycetota</taxon>
        <taxon>Planctomycetia</taxon>
        <taxon>Planctomycetales</taxon>
        <taxon>Planctomycetaceae</taxon>
        <taxon>Rubinisphaera</taxon>
    </lineage>
</organism>
<keyword evidence="4" id="KW-0378">Hydrolase</keyword>
<dbReference type="EMBL" id="CP002546">
    <property type="protein sequence ID" value="ADY60893.1"/>
    <property type="molecule type" value="Genomic_DNA"/>
</dbReference>
<dbReference type="RefSeq" id="WP_013629613.1">
    <property type="nucleotide sequence ID" value="NC_015174.1"/>
</dbReference>
<protein>
    <submittedName>
        <fullName evidence="4">N-sulfoglucosamine sulfohydrolase</fullName>
        <ecNumber evidence="4">3.10.1.1</ecNumber>
    </submittedName>
</protein>
<dbReference type="AlphaFoldDB" id="F0SKD6"/>
<dbReference type="SUPFAM" id="SSF53649">
    <property type="entry name" value="Alkaline phosphatase-like"/>
    <property type="match status" value="1"/>
</dbReference>
<dbReference type="Gene3D" id="3.40.720.10">
    <property type="entry name" value="Alkaline Phosphatase, subunit A"/>
    <property type="match status" value="1"/>
</dbReference>
<reference evidence="5" key="1">
    <citation type="submission" date="2011-02" db="EMBL/GenBank/DDBJ databases">
        <title>The complete genome of Planctomyces brasiliensis DSM 5305.</title>
        <authorList>
            <person name="Lucas S."/>
            <person name="Copeland A."/>
            <person name="Lapidus A."/>
            <person name="Bruce D."/>
            <person name="Goodwin L."/>
            <person name="Pitluck S."/>
            <person name="Kyrpides N."/>
            <person name="Mavromatis K."/>
            <person name="Pagani I."/>
            <person name="Ivanova N."/>
            <person name="Ovchinnikova G."/>
            <person name="Lu M."/>
            <person name="Detter J.C."/>
            <person name="Han C."/>
            <person name="Land M."/>
            <person name="Hauser L."/>
            <person name="Markowitz V."/>
            <person name="Cheng J.-F."/>
            <person name="Hugenholtz P."/>
            <person name="Woyke T."/>
            <person name="Wu D."/>
            <person name="Tindall B."/>
            <person name="Pomrenke H.G."/>
            <person name="Brambilla E."/>
            <person name="Klenk H.-P."/>
            <person name="Eisen J.A."/>
        </authorList>
    </citation>
    <scope>NUCLEOTIDE SEQUENCE [LARGE SCALE GENOMIC DNA]</scope>
    <source>
        <strain evidence="5">ATCC 49424 / DSM 5305 / JCM 21570 / NBRC 103401 / IFAM 1448</strain>
    </source>
</reference>
<dbReference type="InterPro" id="IPR017850">
    <property type="entry name" value="Alkaline_phosphatase_core_sf"/>
</dbReference>
<dbReference type="OrthoDB" id="9803751at2"/>